<dbReference type="FunFam" id="3.40.50.300:FF:002063">
    <property type="entry name" value="DNA helicase related protein"/>
    <property type="match status" value="1"/>
</dbReference>
<dbReference type="Gene3D" id="3.40.50.300">
    <property type="entry name" value="P-loop containing nucleotide triphosphate hydrolases"/>
    <property type="match status" value="3"/>
</dbReference>
<proteinExistence type="predicted"/>
<evidence type="ECO:0000259" key="3">
    <source>
        <dbReference type="Pfam" id="PF13087"/>
    </source>
</evidence>
<sequence>MKDHLSNLIHARLESSRKELLDLGLRNPLLNYKASKARGLQMVQEKSAAVFDILVKQGKGMTFTGRSGKDESSEVAELPALSEEAQQEAFYDTRLQTNEVEGKLQTKLLNTYYAARTSIEEQGVNILYMALGMLNWYEEGNGENVRKAPIVLIPVALDRSSAQERFKLRYTSSEIGANLSLQAKMLADFHITIPDIQELEDFAIEAYFEEIEQRIKRNPGWSVERDNIQLGFFSFGKFMLYHDLDIEKWPEAEKPYDHTIIQAIFHEGFTDAPPTTTEADNLDEDARADALLYVIDSDSSQALAMLAVDEGRNLVIQGPPGTGKSQTITNIIANALGKGKKVLFVAEKMAALDVVKRRLDNIQLGVACLELHSHKANKKELHEELRRVLDLGRPTLAHLEKEISLLAGYKEELNDYSKAVNKTIAQSGLSPHQIIGLLLQANQRLAGVALPVIPIPDIAAWDAYKMHYAEAAADKIRAKVKDTGTPARMLFQGSGLRVLLKHEEEKMPPVLHHVITVITELQHRAAALSQHLNLQAPLQKQAVYTLLDIAQLALRNPGLQGVDITSPLWLQQADAIEELLEQGKIYAQIQAEYKTVLLPEAWDLPVLEIRQNLVAYGNVWYRFLIGRYKQSVRQLASVTAVGLPKEVAGKLAYVDAILGAKRAETVINANEELGAALFGIRWQKNRSNWEVLQTVFRYVKEVHQQIAAGKCPASLLEYLAKATDTKELEAFTAALTGAFATYEPAINQALQQLGFTHDYTIEGVPFGNAYFTAQQEKLHAWANNLPEIHKAIGWNNLVDAVHKEGFDGLVQTATHWDHAQEYLTVLLQKIWYEHLIQQAFESLGALRKFERATHEEIVQKFQQLDVLSLQYNRARVALKHWENVPRAEAGGQVNVLKTEFNKRARHMPVRRLMQEAGMAIQAIKPVFMMSPMSIANFLAPGSLEFDLVIFDEASQVRPVEALGAIIRGKQLVVVGDSRQLPPTSFFDTMNKEVDEEENMTADVQSILGMCDGQGAPHLMLRWHYRSRHESLISLSNHEFYENKLVIFPSPGSQHQMGLVFHHLPDAVYDRGKSRTNQQEAETVAAAVIAHAQKHPKQTLGVVAFSTSQMQAIQLALEIQRRKHPETEAFFKNHSHEPFFVKNLENVQGDERDVIFISIGYGKTEEGKVPMNFGPLNNEGGERRLNVLITRAKQRCEVFTNITAADVNSDRPGIKALKNFLFFAQYGKLDMGDERRKTEAAPFEDVVAAGLEAAGYTVRKQVGSAGFYLDMAVVDAEHPGRYVLGIQCDGATYAAAKSARDRDRLREQVLKGMGWQICQVWSTDWYRNPDRELQRLIAIIEAAKVQLSLDDSIEEEMQESKGGLIREEVVMQEVLQPSYQFAVLSAAEISGQEMHLHPVSKLSGWVEEVVKVESPVHFEEAAKRVLTAAGVGKLGGRIRESLQQAIQHAVQNGRIIVKEDFLWHHTMDTPIVRERSHLPATSKKIQYVAPEEISLAIKQVVESSIAISPDAAVPFVARMLGFSRTTEETRKEILKVIDISVDKRIIQKEGEVLTAQTGR</sequence>
<name>A0A173MEV9_9BACT</name>
<feature type="domain" description="DNA2/NAM7 helicase helicase" evidence="2">
    <location>
        <begin position="944"/>
        <end position="984"/>
    </location>
</feature>
<dbReference type="Proteomes" id="UP000186917">
    <property type="component" value="Unassembled WGS sequence"/>
</dbReference>
<dbReference type="InterPro" id="IPR045055">
    <property type="entry name" value="DNA2/NAM7-like"/>
</dbReference>
<dbReference type="Gene3D" id="3.40.960.10">
    <property type="entry name" value="VSR Endonuclease"/>
    <property type="match status" value="1"/>
</dbReference>
<dbReference type="InterPro" id="IPR021754">
    <property type="entry name" value="DUF3320"/>
</dbReference>
<reference evidence="6" key="1">
    <citation type="submission" date="2017-01" db="EMBL/GenBank/DDBJ databases">
        <authorList>
            <person name="Varghese N."/>
            <person name="Submissions S."/>
        </authorList>
    </citation>
    <scope>NUCLEOTIDE SEQUENCE [LARGE SCALE GENOMIC DNA]</scope>
    <source>
        <strain evidence="6">DSM 21054</strain>
    </source>
</reference>
<dbReference type="STRING" id="477680.SAMN05421788_10643"/>
<dbReference type="EMBL" id="FTOR01000006">
    <property type="protein sequence ID" value="SIT23973.1"/>
    <property type="molecule type" value="Genomic_DNA"/>
</dbReference>
<keyword evidence="6" id="KW-1185">Reference proteome</keyword>
<feature type="domain" description="DNA2/NAM7 helicase-like C-terminal" evidence="3">
    <location>
        <begin position="1015"/>
        <end position="1200"/>
    </location>
</feature>
<dbReference type="InterPro" id="IPR027417">
    <property type="entry name" value="P-loop_NTPase"/>
</dbReference>
<dbReference type="Pfam" id="PF11784">
    <property type="entry name" value="DUF3320"/>
    <property type="match status" value="1"/>
</dbReference>
<dbReference type="InterPro" id="IPR041679">
    <property type="entry name" value="DNA2/NAM7-like_C"/>
</dbReference>
<dbReference type="KEGG" id="fln:FLA_1983"/>
<evidence type="ECO:0000259" key="1">
    <source>
        <dbReference type="Pfam" id="PF11784"/>
    </source>
</evidence>
<accession>A0A173MEV9</accession>
<organism evidence="5 6">
    <name type="scientific">Filimonas lacunae</name>
    <dbReference type="NCBI Taxonomy" id="477680"/>
    <lineage>
        <taxon>Bacteria</taxon>
        <taxon>Pseudomonadati</taxon>
        <taxon>Bacteroidota</taxon>
        <taxon>Chitinophagia</taxon>
        <taxon>Chitinophagales</taxon>
        <taxon>Chitinophagaceae</taxon>
        <taxon>Filimonas</taxon>
    </lineage>
</organism>
<feature type="domain" description="DUF3320" evidence="1">
    <location>
        <begin position="1392"/>
        <end position="1439"/>
    </location>
</feature>
<dbReference type="InterPro" id="IPR025103">
    <property type="entry name" value="DUF4011"/>
</dbReference>
<evidence type="ECO:0000259" key="4">
    <source>
        <dbReference type="Pfam" id="PF18741"/>
    </source>
</evidence>
<protein>
    <submittedName>
        <fullName evidence="5">AAA domain-containing protein</fullName>
    </submittedName>
</protein>
<evidence type="ECO:0000313" key="5">
    <source>
        <dbReference type="EMBL" id="SIT23973.1"/>
    </source>
</evidence>
<dbReference type="InterPro" id="IPR049468">
    <property type="entry name" value="Restrct_endonuc-II-like_dom"/>
</dbReference>
<dbReference type="CDD" id="cd18808">
    <property type="entry name" value="SF1_C_Upf1"/>
    <property type="match status" value="1"/>
</dbReference>
<dbReference type="Pfam" id="PF13087">
    <property type="entry name" value="AAA_12"/>
    <property type="match status" value="1"/>
</dbReference>
<dbReference type="Pfam" id="PF13195">
    <property type="entry name" value="DUF4011"/>
    <property type="match status" value="1"/>
</dbReference>
<dbReference type="InterPro" id="IPR047187">
    <property type="entry name" value="SF1_C_Upf1"/>
</dbReference>
<gene>
    <name evidence="5" type="ORF">SAMN05421788_10643</name>
</gene>
<dbReference type="RefSeq" id="WP_197705879.1">
    <property type="nucleotide sequence ID" value="NZ_AP017422.1"/>
</dbReference>
<dbReference type="PANTHER" id="PTHR10887:SF530">
    <property type="entry name" value="SUPERFAMILY I DNA HELICASES"/>
    <property type="match status" value="1"/>
</dbReference>
<dbReference type="Pfam" id="PF18741">
    <property type="entry name" value="MTES_1575"/>
    <property type="match status" value="1"/>
</dbReference>
<evidence type="ECO:0000259" key="2">
    <source>
        <dbReference type="Pfam" id="PF13086"/>
    </source>
</evidence>
<dbReference type="SUPFAM" id="SSF52540">
    <property type="entry name" value="P-loop containing nucleoside triphosphate hydrolases"/>
    <property type="match status" value="1"/>
</dbReference>
<feature type="domain" description="DNA2/NAM7 helicase helicase" evidence="2">
    <location>
        <begin position="298"/>
        <end position="388"/>
    </location>
</feature>
<dbReference type="SUPFAM" id="SSF52980">
    <property type="entry name" value="Restriction endonuclease-like"/>
    <property type="match status" value="1"/>
</dbReference>
<dbReference type="PANTHER" id="PTHR10887">
    <property type="entry name" value="DNA2/NAM7 HELICASE FAMILY"/>
    <property type="match status" value="1"/>
</dbReference>
<dbReference type="FunFam" id="3.40.960.10:FF:000002">
    <property type="entry name" value="DNA helicase related protein"/>
    <property type="match status" value="1"/>
</dbReference>
<evidence type="ECO:0000313" key="6">
    <source>
        <dbReference type="Proteomes" id="UP000186917"/>
    </source>
</evidence>
<feature type="domain" description="Restriction endonuclease type II-like" evidence="4">
    <location>
        <begin position="1242"/>
        <end position="1338"/>
    </location>
</feature>
<dbReference type="InterPro" id="IPR041677">
    <property type="entry name" value="DNA2/NAM7_AAA_11"/>
</dbReference>
<dbReference type="Pfam" id="PF13086">
    <property type="entry name" value="AAA_11"/>
    <property type="match status" value="2"/>
</dbReference>
<dbReference type="InterPro" id="IPR011335">
    <property type="entry name" value="Restrct_endonuc-II-like"/>
</dbReference>
<dbReference type="GO" id="GO:0004386">
    <property type="term" value="F:helicase activity"/>
    <property type="evidence" value="ECO:0007669"/>
    <property type="project" value="InterPro"/>
</dbReference>